<reference evidence="1 2" key="1">
    <citation type="submission" date="2019-07" db="EMBL/GenBank/DDBJ databases">
        <authorList>
            <person name="Hibberd C M."/>
            <person name="Gehrig L. J."/>
            <person name="Chang H.-W."/>
            <person name="Venkatesh S."/>
        </authorList>
    </citation>
    <scope>NUCLEOTIDE SEQUENCE [LARGE SCALE GENOMIC DNA]</scope>
    <source>
        <strain evidence="1">Dorea_longicatena_SSTS_Bg7063</strain>
    </source>
</reference>
<evidence type="ECO:0000313" key="1">
    <source>
        <dbReference type="EMBL" id="VUX16826.1"/>
    </source>
</evidence>
<dbReference type="Proteomes" id="UP000398619">
    <property type="component" value="Unassembled WGS sequence"/>
</dbReference>
<protein>
    <submittedName>
        <fullName evidence="1">Uncharacterized protein</fullName>
    </submittedName>
</protein>
<dbReference type="AlphaFoldDB" id="A0A564UBE8"/>
<proteinExistence type="predicted"/>
<evidence type="ECO:0000313" key="2">
    <source>
        <dbReference type="Proteomes" id="UP000398619"/>
    </source>
</evidence>
<gene>
    <name evidence="1" type="ORF">DLSSTS7063_02324</name>
</gene>
<dbReference type="EMBL" id="CABHNM010000054">
    <property type="protein sequence ID" value="VUX16826.1"/>
    <property type="molecule type" value="Genomic_DNA"/>
</dbReference>
<organism evidence="1 2">
    <name type="scientific">Dorea longicatena</name>
    <dbReference type="NCBI Taxonomy" id="88431"/>
    <lineage>
        <taxon>Bacteria</taxon>
        <taxon>Bacillati</taxon>
        <taxon>Bacillota</taxon>
        <taxon>Clostridia</taxon>
        <taxon>Lachnospirales</taxon>
        <taxon>Lachnospiraceae</taxon>
        <taxon>Dorea</taxon>
    </lineage>
</organism>
<name>A0A564UBE8_9FIRM</name>
<accession>A0A564UBE8</accession>
<sequence>MGQRSFRLRISLISPEVIFSYDKAGRGGAKRKGREDSIVKIWYKNQYKCQIITNVLN</sequence>